<dbReference type="PANTHER" id="PTHR28585:SF1">
    <property type="entry name" value="TUBEROINFUNDIBULAR PEPTIDE OF 39 RESIDUES"/>
    <property type="match status" value="1"/>
</dbReference>
<dbReference type="AlphaFoldDB" id="A0A8C9V6X3"/>
<dbReference type="PANTHER" id="PTHR28585">
    <property type="entry name" value="TUBEROINFUNDIBULAR PEPTIDE OF 39 RESIDUES"/>
    <property type="match status" value="1"/>
</dbReference>
<dbReference type="GO" id="GO:0007218">
    <property type="term" value="P:neuropeptide signaling pathway"/>
    <property type="evidence" value="ECO:0007669"/>
    <property type="project" value="UniProtKB-KW"/>
</dbReference>
<feature type="signal peptide" evidence="9">
    <location>
        <begin position="1"/>
        <end position="26"/>
    </location>
</feature>
<keyword evidence="4" id="KW-0964">Secreted</keyword>
<keyword evidence="5" id="KW-0165">Cleavage on pair of basic residues</keyword>
<evidence type="ECO:0000256" key="2">
    <source>
        <dbReference type="ARBA" id="ARBA00006307"/>
    </source>
</evidence>
<evidence type="ECO:0000256" key="9">
    <source>
        <dbReference type="SAM" id="SignalP"/>
    </source>
</evidence>
<dbReference type="GeneTree" id="ENSGT00410000026259"/>
<keyword evidence="7" id="KW-0527">Neuropeptide</keyword>
<dbReference type="GO" id="GO:0005576">
    <property type="term" value="C:extracellular region"/>
    <property type="evidence" value="ECO:0007669"/>
    <property type="project" value="UniProtKB-SubCell"/>
</dbReference>
<keyword evidence="11" id="KW-1185">Reference proteome</keyword>
<dbReference type="Proteomes" id="UP000694397">
    <property type="component" value="Chromosome 15"/>
</dbReference>
<dbReference type="InterPro" id="IPR029396">
    <property type="entry name" value="TIP39"/>
</dbReference>
<comment type="similarity">
    <text evidence="2">Belongs to the parathyroid hormone family.</text>
</comment>
<dbReference type="OrthoDB" id="9940245at2759"/>
<feature type="chain" id="PRO_5034585524" description="Tuberoinfundibular peptide of 39 residues" evidence="9">
    <location>
        <begin position="27"/>
        <end position="156"/>
    </location>
</feature>
<reference evidence="10" key="2">
    <citation type="submission" date="2025-08" db="UniProtKB">
        <authorList>
            <consortium name="Ensembl"/>
        </authorList>
    </citation>
    <scope>IDENTIFICATION</scope>
</reference>
<gene>
    <name evidence="10" type="primary">pth2</name>
</gene>
<evidence type="ECO:0000313" key="10">
    <source>
        <dbReference type="Ensembl" id="ENSSFOP00015030988.2"/>
    </source>
</evidence>
<dbReference type="Pfam" id="PF14980">
    <property type="entry name" value="TIP39"/>
    <property type="match status" value="1"/>
</dbReference>
<evidence type="ECO:0000256" key="5">
    <source>
        <dbReference type="ARBA" id="ARBA00022685"/>
    </source>
</evidence>
<sequence>MSAVVPPPRSALLLLPLLCMALVSSSFPLRWDTTPWLCAVRRPEDSKMSKWEVLYPSVSLLDWSLQMMSTPEFAERKTKPGLMANKAWLPTSRSETEGLAKTRPSGWSTRVGHEGKRNIVVADDAAFREKSKLLTAMERQKWLNSYMQKLLVVNSQ</sequence>
<organism evidence="10 11">
    <name type="scientific">Scleropages formosus</name>
    <name type="common">Asian bonytongue</name>
    <name type="synonym">Osteoglossum formosum</name>
    <dbReference type="NCBI Taxonomy" id="113540"/>
    <lineage>
        <taxon>Eukaryota</taxon>
        <taxon>Metazoa</taxon>
        <taxon>Chordata</taxon>
        <taxon>Craniata</taxon>
        <taxon>Vertebrata</taxon>
        <taxon>Euteleostomi</taxon>
        <taxon>Actinopterygii</taxon>
        <taxon>Neopterygii</taxon>
        <taxon>Teleostei</taxon>
        <taxon>Osteoglossocephala</taxon>
        <taxon>Osteoglossomorpha</taxon>
        <taxon>Osteoglossiformes</taxon>
        <taxon>Osteoglossidae</taxon>
        <taxon>Scleropages</taxon>
    </lineage>
</organism>
<dbReference type="GO" id="GO:0048018">
    <property type="term" value="F:receptor ligand activity"/>
    <property type="evidence" value="ECO:0007669"/>
    <property type="project" value="Ensembl"/>
</dbReference>
<evidence type="ECO:0000256" key="6">
    <source>
        <dbReference type="ARBA" id="ARBA00022729"/>
    </source>
</evidence>
<evidence type="ECO:0000256" key="8">
    <source>
        <dbReference type="ARBA" id="ARBA00030147"/>
    </source>
</evidence>
<dbReference type="GO" id="GO:0007189">
    <property type="term" value="P:adenylate cyclase-activating G protein-coupled receptor signaling pathway"/>
    <property type="evidence" value="ECO:0007669"/>
    <property type="project" value="Ensembl"/>
</dbReference>
<protein>
    <recommendedName>
        <fullName evidence="3">Tuberoinfundibular peptide of 39 residues</fullName>
    </recommendedName>
    <alternativeName>
        <fullName evidence="8">Parathyroid hormone 2</fullName>
    </alternativeName>
</protein>
<evidence type="ECO:0000256" key="7">
    <source>
        <dbReference type="ARBA" id="ARBA00023320"/>
    </source>
</evidence>
<comment type="subcellular location">
    <subcellularLocation>
        <location evidence="1">Secreted</location>
    </subcellularLocation>
</comment>
<dbReference type="Ensembl" id="ENSSFOT00015031337.2">
    <property type="protein sequence ID" value="ENSSFOP00015030988.2"/>
    <property type="gene ID" value="ENSSFOG00015019869.2"/>
</dbReference>
<evidence type="ECO:0000256" key="3">
    <source>
        <dbReference type="ARBA" id="ARBA00021831"/>
    </source>
</evidence>
<reference evidence="10" key="3">
    <citation type="submission" date="2025-09" db="UniProtKB">
        <authorList>
            <consortium name="Ensembl"/>
        </authorList>
    </citation>
    <scope>IDENTIFICATION</scope>
</reference>
<accession>A0A8C9V6X3</accession>
<name>A0A8C9V6X3_SCLFO</name>
<dbReference type="GO" id="GO:0001964">
    <property type="term" value="P:startle response"/>
    <property type="evidence" value="ECO:0007669"/>
    <property type="project" value="Ensembl"/>
</dbReference>
<evidence type="ECO:0000256" key="1">
    <source>
        <dbReference type="ARBA" id="ARBA00004613"/>
    </source>
</evidence>
<dbReference type="GO" id="GO:0036269">
    <property type="term" value="P:swimming behavior"/>
    <property type="evidence" value="ECO:0007669"/>
    <property type="project" value="Ensembl"/>
</dbReference>
<keyword evidence="6 9" id="KW-0732">Signal</keyword>
<reference evidence="10 11" key="1">
    <citation type="submission" date="2019-04" db="EMBL/GenBank/DDBJ databases">
        <authorList>
            <consortium name="Wellcome Sanger Institute Data Sharing"/>
        </authorList>
    </citation>
    <scope>NUCLEOTIDE SEQUENCE [LARGE SCALE GENOMIC DNA]</scope>
</reference>
<evidence type="ECO:0000256" key="4">
    <source>
        <dbReference type="ARBA" id="ARBA00022525"/>
    </source>
</evidence>
<proteinExistence type="inferred from homology"/>
<evidence type="ECO:0000313" key="11">
    <source>
        <dbReference type="Proteomes" id="UP000694397"/>
    </source>
</evidence>